<evidence type="ECO:0000313" key="6">
    <source>
        <dbReference type="Proteomes" id="UP000272025"/>
    </source>
</evidence>
<keyword evidence="1" id="KW-0819">tRNA processing</keyword>
<dbReference type="GO" id="GO:0052717">
    <property type="term" value="F:tRNA-specific adenosine-34 deaminase activity"/>
    <property type="evidence" value="ECO:0007669"/>
    <property type="project" value="TreeGrafter"/>
</dbReference>
<protein>
    <submittedName>
        <fullName evidence="5">Cytidine deaminase-like protein</fullName>
    </submittedName>
</protein>
<dbReference type="Proteomes" id="UP000272025">
    <property type="component" value="Unassembled WGS sequence"/>
</dbReference>
<dbReference type="Pfam" id="PF00383">
    <property type="entry name" value="dCMP_cyt_deam_1"/>
    <property type="match status" value="1"/>
</dbReference>
<comment type="similarity">
    <text evidence="2">Belongs to the cytidine and deoxycytidylate deaminase family. ADAT3 subfamily.</text>
</comment>
<reference evidence="5 6" key="1">
    <citation type="journal article" date="2018" name="Mol. Ecol.">
        <title>The obligate alkalophilic soda-lake fungus Sodiomyces alkalinus has shifted to a protein diet.</title>
        <authorList>
            <person name="Grum-Grzhimaylo A.A."/>
            <person name="Falkoski D.L."/>
            <person name="van den Heuvel J."/>
            <person name="Valero-Jimenez C.A."/>
            <person name="Min B."/>
            <person name="Choi I.G."/>
            <person name="Lipzen A."/>
            <person name="Daum C.G."/>
            <person name="Aanen D.K."/>
            <person name="Tsang A."/>
            <person name="Henrissat B."/>
            <person name="Bilanenko E.N."/>
            <person name="de Vries R.P."/>
            <person name="van Kan J.A.L."/>
            <person name="Grigoriev I.V."/>
            <person name="Debets A.J.M."/>
        </authorList>
    </citation>
    <scope>NUCLEOTIDE SEQUENCE [LARGE SCALE GENOMIC DNA]</scope>
    <source>
        <strain evidence="5 6">F11</strain>
    </source>
</reference>
<accession>A0A3N2Q0L6</accession>
<dbReference type="InterPro" id="IPR002125">
    <property type="entry name" value="CMP_dCMP_dom"/>
</dbReference>
<feature type="domain" description="CMP/dCMP-type deaminase" evidence="4">
    <location>
        <begin position="208"/>
        <end position="373"/>
    </location>
</feature>
<dbReference type="AlphaFoldDB" id="A0A3N2Q0L6"/>
<gene>
    <name evidence="5" type="ORF">SODALDRAFT_273119</name>
</gene>
<dbReference type="GeneID" id="39576356"/>
<dbReference type="InterPro" id="IPR016193">
    <property type="entry name" value="Cytidine_deaminase-like"/>
</dbReference>
<evidence type="ECO:0000259" key="4">
    <source>
        <dbReference type="PROSITE" id="PS51747"/>
    </source>
</evidence>
<dbReference type="OrthoDB" id="3180714at2759"/>
<dbReference type="SUPFAM" id="SSF53927">
    <property type="entry name" value="Cytidine deaminase-like"/>
    <property type="match status" value="1"/>
</dbReference>
<proteinExistence type="inferred from homology"/>
<dbReference type="PANTHER" id="PTHR11079:SF156">
    <property type="entry name" value="INACTIVE TRNA-SPECIFIC ADENOSINE DEAMINASE-LIKE PROTEIN 3-RELATED"/>
    <property type="match status" value="1"/>
</dbReference>
<dbReference type="CDD" id="cd01285">
    <property type="entry name" value="nucleoside_deaminase"/>
    <property type="match status" value="1"/>
</dbReference>
<dbReference type="EMBL" id="ML119052">
    <property type="protein sequence ID" value="ROT40307.1"/>
    <property type="molecule type" value="Genomic_DNA"/>
</dbReference>
<dbReference type="GO" id="GO:0008033">
    <property type="term" value="P:tRNA processing"/>
    <property type="evidence" value="ECO:0007669"/>
    <property type="project" value="UniProtKB-KW"/>
</dbReference>
<keyword evidence="6" id="KW-1185">Reference proteome</keyword>
<dbReference type="PANTHER" id="PTHR11079">
    <property type="entry name" value="CYTOSINE DEAMINASE FAMILY MEMBER"/>
    <property type="match status" value="1"/>
</dbReference>
<dbReference type="STRING" id="1314773.A0A3N2Q0L6"/>
<name>A0A3N2Q0L6_SODAK</name>
<evidence type="ECO:0000256" key="1">
    <source>
        <dbReference type="ARBA" id="ARBA00022694"/>
    </source>
</evidence>
<dbReference type="GO" id="GO:0005634">
    <property type="term" value="C:nucleus"/>
    <property type="evidence" value="ECO:0007669"/>
    <property type="project" value="TreeGrafter"/>
</dbReference>
<dbReference type="Gene3D" id="3.40.140.10">
    <property type="entry name" value="Cytidine Deaminase, domain 2"/>
    <property type="match status" value="1"/>
</dbReference>
<dbReference type="PROSITE" id="PS51747">
    <property type="entry name" value="CYT_DCMP_DEAMINASES_2"/>
    <property type="match status" value="1"/>
</dbReference>
<evidence type="ECO:0000256" key="3">
    <source>
        <dbReference type="SAM" id="MobiDB-lite"/>
    </source>
</evidence>
<dbReference type="RefSeq" id="XP_028468113.1">
    <property type="nucleotide sequence ID" value="XM_028607878.1"/>
</dbReference>
<sequence>MMSNNFGAASEASSEKLPEPTGPDVVQPHALIDDLPKQLGGGVLVPLKTTLEIRQDHTVVRAYITRAPTKAANDIITMLRTRVQETNSLPHLRRCAKPGDLPVHLKAQFMNETAESRQVHTGKSVWLYILLCQESECGRDEILQLLSEVEGLGNNVFLRSIPVPLIPPTSQIQAAMWTSQFWPCVYRKNNPLGPHPALVGRASEVMKDETGLWMSLAHRVAHSVHAAGMGEPMGCVIVQRENGKSELVAIAGDARWHQQPNRLGTGNPMAHCVLRAISMVAQKLVRHERTKAGLPFVQPTLEFDCFEDKPLVEEERMLFNGEHPNSEGYLCHGLELYTTHEPCVQCSMAILHSRMAKIVFCHRMPLTGGIASEQRGENKPELAEYGGGNGLGLFWRRELNWSLLAWEWEARDKIKHLPPVAHMAHA</sequence>
<evidence type="ECO:0000313" key="5">
    <source>
        <dbReference type="EMBL" id="ROT40307.1"/>
    </source>
</evidence>
<feature type="region of interest" description="Disordered" evidence="3">
    <location>
        <begin position="1"/>
        <end position="25"/>
    </location>
</feature>
<evidence type="ECO:0000256" key="2">
    <source>
        <dbReference type="ARBA" id="ARBA00038160"/>
    </source>
</evidence>
<dbReference type="GO" id="GO:0005737">
    <property type="term" value="C:cytoplasm"/>
    <property type="evidence" value="ECO:0007669"/>
    <property type="project" value="TreeGrafter"/>
</dbReference>
<organism evidence="5 6">
    <name type="scientific">Sodiomyces alkalinus (strain CBS 110278 / VKM F-3762 / F11)</name>
    <name type="common">Alkaliphilic filamentous fungus</name>
    <dbReference type="NCBI Taxonomy" id="1314773"/>
    <lineage>
        <taxon>Eukaryota</taxon>
        <taxon>Fungi</taxon>
        <taxon>Dikarya</taxon>
        <taxon>Ascomycota</taxon>
        <taxon>Pezizomycotina</taxon>
        <taxon>Sordariomycetes</taxon>
        <taxon>Hypocreomycetidae</taxon>
        <taxon>Glomerellales</taxon>
        <taxon>Plectosphaerellaceae</taxon>
        <taxon>Sodiomyces</taxon>
    </lineage>
</organism>